<proteinExistence type="predicted"/>
<feature type="compositionally biased region" description="Polar residues" evidence="2">
    <location>
        <begin position="244"/>
        <end position="256"/>
    </location>
</feature>
<feature type="compositionally biased region" description="Pro residues" evidence="2">
    <location>
        <begin position="11"/>
        <end position="20"/>
    </location>
</feature>
<evidence type="ECO:0000256" key="1">
    <source>
        <dbReference type="SAM" id="Coils"/>
    </source>
</evidence>
<dbReference type="Proteomes" id="UP000815325">
    <property type="component" value="Unassembled WGS sequence"/>
</dbReference>
<evidence type="ECO:0000313" key="3">
    <source>
        <dbReference type="EMBL" id="KAF5839254.1"/>
    </source>
</evidence>
<gene>
    <name evidence="3" type="ORF">DUNSADRAFT_1288</name>
</gene>
<organism evidence="3 4">
    <name type="scientific">Dunaliella salina</name>
    <name type="common">Green alga</name>
    <name type="synonym">Protococcus salinus</name>
    <dbReference type="NCBI Taxonomy" id="3046"/>
    <lineage>
        <taxon>Eukaryota</taxon>
        <taxon>Viridiplantae</taxon>
        <taxon>Chlorophyta</taxon>
        <taxon>core chlorophytes</taxon>
        <taxon>Chlorophyceae</taxon>
        <taxon>CS clade</taxon>
        <taxon>Chlamydomonadales</taxon>
        <taxon>Dunaliellaceae</taxon>
        <taxon>Dunaliella</taxon>
    </lineage>
</organism>
<feature type="compositionally biased region" description="Polar residues" evidence="2">
    <location>
        <begin position="40"/>
        <end position="71"/>
    </location>
</feature>
<feature type="region of interest" description="Disordered" evidence="2">
    <location>
        <begin position="244"/>
        <end position="265"/>
    </location>
</feature>
<keyword evidence="4" id="KW-1185">Reference proteome</keyword>
<dbReference type="EMBL" id="MU069550">
    <property type="protein sequence ID" value="KAF5839254.1"/>
    <property type="molecule type" value="Genomic_DNA"/>
</dbReference>
<accession>A0ABQ7GXC3</accession>
<name>A0ABQ7GXC3_DUNSA</name>
<reference evidence="3" key="1">
    <citation type="submission" date="2017-08" db="EMBL/GenBank/DDBJ databases">
        <authorList>
            <person name="Polle J.E."/>
            <person name="Barry K."/>
            <person name="Cushman J."/>
            <person name="Schmutz J."/>
            <person name="Tran D."/>
            <person name="Hathwaick L.T."/>
            <person name="Yim W.C."/>
            <person name="Jenkins J."/>
            <person name="Mckie-Krisberg Z.M."/>
            <person name="Prochnik S."/>
            <person name="Lindquist E."/>
            <person name="Dockter R.B."/>
            <person name="Adam C."/>
            <person name="Molina H."/>
            <person name="Bunkerborg J."/>
            <person name="Jin E."/>
            <person name="Buchheim M."/>
            <person name="Magnuson J."/>
        </authorList>
    </citation>
    <scope>NUCLEOTIDE SEQUENCE</scope>
    <source>
        <strain evidence="3">CCAP 19/18</strain>
    </source>
</reference>
<feature type="region of interest" description="Disordered" evidence="2">
    <location>
        <begin position="1"/>
        <end position="73"/>
    </location>
</feature>
<evidence type="ECO:0000256" key="2">
    <source>
        <dbReference type="SAM" id="MobiDB-lite"/>
    </source>
</evidence>
<protein>
    <submittedName>
        <fullName evidence="3">Uncharacterized protein</fullName>
    </submittedName>
</protein>
<feature type="region of interest" description="Disordered" evidence="2">
    <location>
        <begin position="92"/>
        <end position="129"/>
    </location>
</feature>
<feature type="coiled-coil region" evidence="1">
    <location>
        <begin position="326"/>
        <end position="363"/>
    </location>
</feature>
<evidence type="ECO:0000313" key="4">
    <source>
        <dbReference type="Proteomes" id="UP000815325"/>
    </source>
</evidence>
<keyword evidence="1" id="KW-0175">Coiled coil</keyword>
<feature type="coiled-coil region" evidence="1">
    <location>
        <begin position="196"/>
        <end position="230"/>
    </location>
</feature>
<comment type="caution">
    <text evidence="3">The sequence shown here is derived from an EMBL/GenBank/DDBJ whole genome shotgun (WGS) entry which is preliminary data.</text>
</comment>
<sequence>MQHSYQEPPLHGLPPGPALPMRPSSRSSLPGARQPDAAASASQMRGVQSGSVSPGTQNAAANASQMRGVQSGSVSPGAYAAYAGVGAGEGGMMAGRPPTRRGLSTPHSMSALSMSRGRSGIMSPGGRGAGQHLMAAQLAGQSKLDEDLHLLQALEKITKERRNEINAEMESMHLEDDTMSSHNATTGYERGSAQPSATEAVRVKKLQEELNHAKAEASRAEAERAEAMRTRHEVAVHFQNVLAQQQKQVPSDQQGETEGKAGEAQGDVCAVIEDDAMRQRCRDLLSDILGTTSEEQQVPPAYVVAPAAPVGPIHVQQQMSSMQSMLSKMEKVVGRLNESLEREEASRQEKEAMNKRLQALENLVMKK</sequence>
<feature type="compositionally biased region" description="Low complexity" evidence="2">
    <location>
        <begin position="21"/>
        <end position="30"/>
    </location>
</feature>